<dbReference type="PROSITE" id="PS50012">
    <property type="entry name" value="RCC1_3"/>
    <property type="match status" value="5"/>
</dbReference>
<accession>A0AAD9JKH1</accession>
<evidence type="ECO:0000313" key="5">
    <source>
        <dbReference type="EMBL" id="KAK2154647.1"/>
    </source>
</evidence>
<feature type="repeat" description="RCC1" evidence="2">
    <location>
        <begin position="749"/>
        <end position="800"/>
    </location>
</feature>
<dbReference type="InterPro" id="IPR001199">
    <property type="entry name" value="Cyt_B5-like_heme/steroid-bd"/>
</dbReference>
<feature type="repeat" description="RCC1" evidence="2">
    <location>
        <begin position="645"/>
        <end position="696"/>
    </location>
</feature>
<evidence type="ECO:0000256" key="1">
    <source>
        <dbReference type="ARBA" id="ARBA00022737"/>
    </source>
</evidence>
<feature type="repeat" description="RCC1" evidence="2">
    <location>
        <begin position="539"/>
        <end position="590"/>
    </location>
</feature>
<dbReference type="Proteomes" id="UP001209878">
    <property type="component" value="Unassembled WGS sequence"/>
</dbReference>
<protein>
    <recommendedName>
        <fullName evidence="4">Cytochrome b5 heme-binding domain-containing protein</fullName>
    </recommendedName>
</protein>
<dbReference type="InterPro" id="IPR000408">
    <property type="entry name" value="Reg_chr_condens"/>
</dbReference>
<dbReference type="SMART" id="SM01117">
    <property type="entry name" value="Cyt-b5"/>
    <property type="match status" value="1"/>
</dbReference>
<evidence type="ECO:0000313" key="6">
    <source>
        <dbReference type="Proteomes" id="UP001209878"/>
    </source>
</evidence>
<comment type="caution">
    <text evidence="5">The sequence shown here is derived from an EMBL/GenBank/DDBJ whole genome shotgun (WGS) entry which is preliminary data.</text>
</comment>
<feature type="region of interest" description="Disordered" evidence="3">
    <location>
        <begin position="1395"/>
        <end position="1422"/>
    </location>
</feature>
<dbReference type="Pfam" id="PF00173">
    <property type="entry name" value="Cyt-b5"/>
    <property type="match status" value="1"/>
</dbReference>
<dbReference type="Gene3D" id="3.10.120.10">
    <property type="entry name" value="Cytochrome b5-like heme/steroid binding domain"/>
    <property type="match status" value="1"/>
</dbReference>
<dbReference type="EMBL" id="JAODUO010002153">
    <property type="protein sequence ID" value="KAK2154647.1"/>
    <property type="molecule type" value="Genomic_DNA"/>
</dbReference>
<evidence type="ECO:0000256" key="3">
    <source>
        <dbReference type="SAM" id="MobiDB-lite"/>
    </source>
</evidence>
<dbReference type="FunFam" id="2.130.10.30:FF:000006">
    <property type="entry name" value="E3 ubiquitin-protein ligase HERC2 isoform X1"/>
    <property type="match status" value="1"/>
</dbReference>
<keyword evidence="6" id="KW-1185">Reference proteome</keyword>
<feature type="domain" description="Cytochrome b5 heme-binding" evidence="4">
    <location>
        <begin position="1250"/>
        <end position="1326"/>
    </location>
</feature>
<keyword evidence="1" id="KW-0677">Repeat</keyword>
<dbReference type="PANTHER" id="PTHR22872">
    <property type="entry name" value="BTK-BINDING PROTEIN-RELATED"/>
    <property type="match status" value="1"/>
</dbReference>
<dbReference type="Gene3D" id="2.130.10.30">
    <property type="entry name" value="Regulator of chromosome condensation 1/beta-lactamase-inhibitor protein II"/>
    <property type="match status" value="1"/>
</dbReference>
<dbReference type="SUPFAM" id="SSF55856">
    <property type="entry name" value="Cytochrome b5-like heme/steroid binding domain"/>
    <property type="match status" value="1"/>
</dbReference>
<dbReference type="PRINTS" id="PR00633">
    <property type="entry name" value="RCCNDNSATION"/>
</dbReference>
<feature type="repeat" description="RCC1" evidence="2">
    <location>
        <begin position="591"/>
        <end position="642"/>
    </location>
</feature>
<gene>
    <name evidence="5" type="ORF">NP493_2145g00002</name>
</gene>
<dbReference type="SUPFAM" id="SSF50985">
    <property type="entry name" value="RCC1/BLIP-II"/>
    <property type="match status" value="1"/>
</dbReference>
<feature type="compositionally biased region" description="Low complexity" evidence="3">
    <location>
        <begin position="1407"/>
        <end position="1420"/>
    </location>
</feature>
<name>A0AAD9JKH1_RIDPI</name>
<organism evidence="5 6">
    <name type="scientific">Ridgeia piscesae</name>
    <name type="common">Tubeworm</name>
    <dbReference type="NCBI Taxonomy" id="27915"/>
    <lineage>
        <taxon>Eukaryota</taxon>
        <taxon>Metazoa</taxon>
        <taxon>Spiralia</taxon>
        <taxon>Lophotrochozoa</taxon>
        <taxon>Annelida</taxon>
        <taxon>Polychaeta</taxon>
        <taxon>Sedentaria</taxon>
        <taxon>Canalipalpata</taxon>
        <taxon>Sabellida</taxon>
        <taxon>Siboglinidae</taxon>
        <taxon>Ridgeia</taxon>
    </lineage>
</organism>
<evidence type="ECO:0000256" key="2">
    <source>
        <dbReference type="PROSITE-ProRule" id="PRU00235"/>
    </source>
</evidence>
<dbReference type="InterPro" id="IPR009091">
    <property type="entry name" value="RCC1/BLIP-II"/>
</dbReference>
<evidence type="ECO:0000259" key="4">
    <source>
        <dbReference type="PROSITE" id="PS50255"/>
    </source>
</evidence>
<dbReference type="PANTHER" id="PTHR22872:SF2">
    <property type="entry name" value="INHIBITOR OF BRUTON TYROSINE KINASE"/>
    <property type="match status" value="1"/>
</dbReference>
<dbReference type="InterPro" id="IPR058923">
    <property type="entry name" value="RCC1-like_dom"/>
</dbReference>
<dbReference type="Pfam" id="PF25390">
    <property type="entry name" value="WD40_RLD"/>
    <property type="match status" value="1"/>
</dbReference>
<feature type="region of interest" description="Disordered" evidence="3">
    <location>
        <begin position="977"/>
        <end position="1000"/>
    </location>
</feature>
<sequence>MTTMTMTKLRAQARFDAKWTKTDIREAFTRDGLSRLWNELVKDGEVAASCNDGIVNSAGVFSKRSDSGCYYCGMRVLTCSCCDGICGPNGCTCAPCQQLDEEERQQQKADAERPINSTVLLDGWTWTPPPDESRLKECLQSVISEQQKLMRDAAGTTLSIVRLQQRIVVLERYFVALSRLSPVEGKSPTRKKQNLQANLNKQKSSALRPATEKATLGLARVGSRAALSFAFAFLRRAWRSEEDSDLCSDLLHESLDALRSLPEGTLFDESAMSSVWLEVVDRSFKFLRSIVEGDISSGAPTKVNHVPLADQQTALALLLELAVQRGSLSHILQVVLLLLKLWRSSRHQYDNRFTSSLTCAPLAPLLRRFEQIEGLKKANEGYRWDEHTGSCLVSPTECFLRYLSIPDDDLSPVDLRQCAVVIMSHLDRLAQPYLPPADGQKTHTSSQEVLCWGWLAWTGCATSSEAAAVEGLTDIGGIQQIVCAEGCFLVLTRTNKVYRIAYSSPTQSMQLVTGFGDKEITKLAAHPEGKHFLALSAEGDVYSWGNGEGGRLGHGDNSSYETPTVVMALAGKQVTMVACGGTYSAAVTSLGELYTWGRGSYGRLGHGGSDDQMIPTLVLALKGQRVIDVACGSGDAQTLAVTQSGAVYSWGDGDYGKLGRGGSDGCKTPKVIEKLQGKEVTRVFAGSQFSLALTKTGVLYTWGKGDNHRLGFSREEHVRHPKQVEILANKKVTEVAVGLTHCVVITDEGDVYSWGRNEHGQQGGGALSSKPEPCLMTLPEGRTVIGAACGPSQTLVWSWNGQWSVGSRVPFVVDLEKTTLEELEELLGEVSGGLDGGSDWPPPQEKECMAVAALDLLNLQLCAAISQNVPPMRLGLVSGGALVGRLKTTVVNFASNAGVISTVQHAAQAVLHNGWSLLLPTAEERARALSSLLPTAGVKDVSVVTAGQRFMTDLLVSSLMAGGGLETSLDTAFRKETQQVDDTKERVPESVELAESSQLDETSSAIKSQESLLEAVECGSDTDLGQTEDGMSIPLLQLIQQLLRNASTQTIQSLRDVAKEPTGKLLEESVTSLSGASSGGCGSDAPMTSLDLLLQFQRLLISKLFSSHHQFNSSVGSISAHPETELIGASSLLRKYLMLLCAHVADVLPIAASLATCSEKHFTLIAQIIAKDVSGVLLPELATCLVLLQQRVPAVMHASACMPMLHALLDILDKFNRLAPGLQRDDYEDLSWPGIWVSSVEKNALIKEDLPLIRKADLENHNRDGGLWLVIHGRVYDVDAFKADAPCGTECLTEYTERDASEAFEACHHSLEAREQLRKFLIGNYIEPEYDRVASAESNTVSSPLMDAERTLAVLLGLHASVQARSTELSTEEVEYHHWLEAKFFRGGLQVLQPQDPFDEEKGESRTPSSCPTTPGTTPTAEQRQLMSADKERLFDRQASQADVCRPFLHALAESRVQDSAVRTFLEYVARYCRSHYLVSPIEFPPDHPVEEVGRLLLAVLLKHHDLGHVALALVDHGLPETGEKHGLPRSIAEVCKVVHQAKRSLIKLHQDLSRSYKEVCAPVIERCHFLFNELRPAIDNEVNAVTRSRLLKSQPRWREVTLRMMQDKKEAKSKCHVVAAHIWQILLCPDE</sequence>
<dbReference type="InterPro" id="IPR051625">
    <property type="entry name" value="Signaling_Regulatory_Domain"/>
</dbReference>
<dbReference type="InterPro" id="IPR036400">
    <property type="entry name" value="Cyt_B5-like_heme/steroid_sf"/>
</dbReference>
<dbReference type="PROSITE" id="PS50255">
    <property type="entry name" value="CYTOCHROME_B5_2"/>
    <property type="match status" value="1"/>
</dbReference>
<feature type="compositionally biased region" description="Basic and acidic residues" evidence="3">
    <location>
        <begin position="977"/>
        <end position="989"/>
    </location>
</feature>
<feature type="repeat" description="RCC1" evidence="2">
    <location>
        <begin position="697"/>
        <end position="748"/>
    </location>
</feature>
<proteinExistence type="predicted"/>
<reference evidence="5" key="1">
    <citation type="journal article" date="2023" name="Mol. Biol. Evol.">
        <title>Third-Generation Sequencing Reveals the Adaptive Role of the Epigenome in Three Deep-Sea Polychaetes.</title>
        <authorList>
            <person name="Perez M."/>
            <person name="Aroh O."/>
            <person name="Sun Y."/>
            <person name="Lan Y."/>
            <person name="Juniper S.K."/>
            <person name="Young C.R."/>
            <person name="Angers B."/>
            <person name="Qian P.Y."/>
        </authorList>
    </citation>
    <scope>NUCLEOTIDE SEQUENCE</scope>
    <source>
        <strain evidence="5">R07B-5</strain>
    </source>
</reference>